<gene>
    <name evidence="1" type="ORF">TH66_02470</name>
    <name evidence="2" type="ORF">TR74_17720</name>
</gene>
<dbReference type="InterPro" id="IPR045660">
    <property type="entry name" value="DUF6390"/>
</dbReference>
<evidence type="ECO:0000313" key="3">
    <source>
        <dbReference type="Proteomes" id="UP000070598"/>
    </source>
</evidence>
<protein>
    <submittedName>
        <fullName evidence="2">Uncharacterized protein</fullName>
    </submittedName>
</protein>
<dbReference type="Proteomes" id="UP000070659">
    <property type="component" value="Unassembled WGS sequence"/>
</dbReference>
<dbReference type="Proteomes" id="UP000070598">
    <property type="component" value="Unassembled WGS sequence"/>
</dbReference>
<dbReference type="PATRIC" id="fig|1469144.8.peg.5135"/>
<proteinExistence type="predicted"/>
<accession>A0A132NCP8</accession>
<reference evidence="2 4" key="2">
    <citation type="submission" date="2015-02" db="EMBL/GenBank/DDBJ databases">
        <title>Physiological reanalysis, assessment of diazotrophy, and genome sequences of multiple isolates of Streptomyces thermoautotrophicus.</title>
        <authorList>
            <person name="MacKellar D.C."/>
            <person name="Lieber L."/>
            <person name="Norman J."/>
            <person name="Bolger A."/>
            <person name="Tobin C."/>
            <person name="Murray J.W."/>
            <person name="Prell J."/>
        </authorList>
    </citation>
    <scope>NUCLEOTIDE SEQUENCE [LARGE SCALE GENOMIC DNA]</scope>
    <source>
        <strain evidence="2 4">UBT1</strain>
    </source>
</reference>
<dbReference type="Pfam" id="PF19927">
    <property type="entry name" value="DUF6390"/>
    <property type="match status" value="1"/>
</dbReference>
<dbReference type="EMBL" id="JYIK01001037">
    <property type="protein sequence ID" value="KWX07756.1"/>
    <property type="molecule type" value="Genomic_DNA"/>
</dbReference>
<evidence type="ECO:0000313" key="4">
    <source>
        <dbReference type="Proteomes" id="UP000070659"/>
    </source>
</evidence>
<dbReference type="EMBL" id="JYIJ01000011">
    <property type="protein sequence ID" value="KWX05604.1"/>
    <property type="molecule type" value="Genomic_DNA"/>
</dbReference>
<dbReference type="OrthoDB" id="2111648at2"/>
<comment type="caution">
    <text evidence="2">The sequence shown here is derived from an EMBL/GenBank/DDBJ whole genome shotgun (WGS) entry which is preliminary data.</text>
</comment>
<dbReference type="AlphaFoldDB" id="A0A132NCP8"/>
<name>A0A132NCP8_9ACTN</name>
<organism evidence="2 3">
    <name type="scientific">Carbonactinospora thermoautotrophica</name>
    <dbReference type="NCBI Taxonomy" id="1469144"/>
    <lineage>
        <taxon>Bacteria</taxon>
        <taxon>Bacillati</taxon>
        <taxon>Actinomycetota</taxon>
        <taxon>Actinomycetes</taxon>
        <taxon>Kitasatosporales</taxon>
        <taxon>Carbonactinosporaceae</taxon>
        <taxon>Carbonactinospora</taxon>
    </lineage>
</organism>
<evidence type="ECO:0000313" key="1">
    <source>
        <dbReference type="EMBL" id="KWX05604.1"/>
    </source>
</evidence>
<evidence type="ECO:0000313" key="2">
    <source>
        <dbReference type="EMBL" id="KWX07756.1"/>
    </source>
</evidence>
<sequence length="243" mass="27661">MFARYAYAPNKLGYCGPAHSETLLGYGATGVVQGDLRALARGFHGAWPYLEILARLVGIDDPLDRQVVEAYWLGGGVADAVDPREFGEALLARIRPQAGHYWKHLTPEILDEAAPNHCFHVFGVYPWSRLLGPRNFEQPLQVLDNCRIRWGRVLERDGDHIVVSCQRLTWEGGRLGLSEPRVERATLFVDGLSFLPDVRPGEWVALHWDWTTDRLTDEQVERLRRTTLRQIEATNRRLARELG</sequence>
<reference evidence="3" key="1">
    <citation type="submission" date="2015-02" db="EMBL/GenBank/DDBJ databases">
        <title>Physiological reanalysis, assessment of diazotrophy, and genome sequences of multiple isolates of Streptomyces thermoautotrophicus.</title>
        <authorList>
            <person name="MacKellar D.C."/>
            <person name="Lieber L."/>
            <person name="Norman J."/>
            <person name="Bolger A."/>
            <person name="Tobin C."/>
            <person name="Murray J.W."/>
            <person name="Friesen M."/>
            <person name="Prell J."/>
        </authorList>
    </citation>
    <scope>NUCLEOTIDE SEQUENCE [LARGE SCALE GENOMIC DNA]</scope>
    <source>
        <strain evidence="3">UBT1</strain>
    </source>
</reference>